<feature type="signal peptide" evidence="1">
    <location>
        <begin position="1"/>
        <end position="25"/>
    </location>
</feature>
<organism evidence="2 3">
    <name type="scientific">Nonomuraea purpurea</name>
    <dbReference type="NCBI Taxonomy" id="1849276"/>
    <lineage>
        <taxon>Bacteria</taxon>
        <taxon>Bacillati</taxon>
        <taxon>Actinomycetota</taxon>
        <taxon>Actinomycetes</taxon>
        <taxon>Streptosporangiales</taxon>
        <taxon>Streptosporangiaceae</taxon>
        <taxon>Nonomuraea</taxon>
    </lineage>
</organism>
<dbReference type="RefSeq" id="WP_379535139.1">
    <property type="nucleotide sequence ID" value="NZ_JBHSBI010000043.1"/>
</dbReference>
<evidence type="ECO:0000313" key="2">
    <source>
        <dbReference type="EMBL" id="MFC4015319.1"/>
    </source>
</evidence>
<dbReference type="EMBL" id="JBHSBI010000043">
    <property type="protein sequence ID" value="MFC4015319.1"/>
    <property type="molecule type" value="Genomic_DNA"/>
</dbReference>
<reference evidence="3" key="1">
    <citation type="journal article" date="2019" name="Int. J. Syst. Evol. Microbiol.">
        <title>The Global Catalogue of Microorganisms (GCM) 10K type strain sequencing project: providing services to taxonomists for standard genome sequencing and annotation.</title>
        <authorList>
            <consortium name="The Broad Institute Genomics Platform"/>
            <consortium name="The Broad Institute Genome Sequencing Center for Infectious Disease"/>
            <person name="Wu L."/>
            <person name="Ma J."/>
        </authorList>
    </citation>
    <scope>NUCLEOTIDE SEQUENCE [LARGE SCALE GENOMIC DNA]</scope>
    <source>
        <strain evidence="3">TBRC 1276</strain>
    </source>
</reference>
<accession>A0ABV8GQU0</accession>
<evidence type="ECO:0000256" key="1">
    <source>
        <dbReference type="SAM" id="SignalP"/>
    </source>
</evidence>
<gene>
    <name evidence="2" type="ORF">ACFOY2_49470</name>
</gene>
<keyword evidence="1" id="KW-0732">Signal</keyword>
<dbReference type="Proteomes" id="UP001595851">
    <property type="component" value="Unassembled WGS sequence"/>
</dbReference>
<evidence type="ECO:0008006" key="4">
    <source>
        <dbReference type="Google" id="ProtNLM"/>
    </source>
</evidence>
<protein>
    <recommendedName>
        <fullName evidence="4">Septum formation-related domain-containing protein</fullName>
    </recommendedName>
</protein>
<feature type="chain" id="PRO_5045573564" description="Septum formation-related domain-containing protein" evidence="1">
    <location>
        <begin position="26"/>
        <end position="154"/>
    </location>
</feature>
<proteinExistence type="predicted"/>
<name>A0ABV8GQU0_9ACTN</name>
<comment type="caution">
    <text evidence="2">The sequence shown here is derived from an EMBL/GenBank/DDBJ whole genome shotgun (WGS) entry which is preliminary data.</text>
</comment>
<keyword evidence="3" id="KW-1185">Reference proteome</keyword>
<dbReference type="PROSITE" id="PS51257">
    <property type="entry name" value="PROKAR_LIPOPROTEIN"/>
    <property type="match status" value="1"/>
</dbReference>
<sequence length="154" mass="16398">MKRALPATAVLAIALAGCAGTPSVAPPVASPAVPPPGTLHPGAVRYHATDLRPGDCIDPMPTDFSVTVVPCDQPHAAEFATTYIAPRGPYPGAVTLDRLVREECTPLMRYVPSRKDEVTVYGLIPLESDWPRFRALYCLAVPVDGGRLVGRVIK</sequence>
<evidence type="ECO:0000313" key="3">
    <source>
        <dbReference type="Proteomes" id="UP001595851"/>
    </source>
</evidence>